<keyword evidence="1" id="KW-0812">Transmembrane</keyword>
<evidence type="ECO:0000256" key="1">
    <source>
        <dbReference type="SAM" id="Phobius"/>
    </source>
</evidence>
<organism evidence="2 3">
    <name type="scientific">Hufsiella ginkgonis</name>
    <dbReference type="NCBI Taxonomy" id="2695274"/>
    <lineage>
        <taxon>Bacteria</taxon>
        <taxon>Pseudomonadati</taxon>
        <taxon>Bacteroidota</taxon>
        <taxon>Sphingobacteriia</taxon>
        <taxon>Sphingobacteriales</taxon>
        <taxon>Sphingobacteriaceae</taxon>
        <taxon>Hufsiella</taxon>
    </lineage>
</organism>
<proteinExistence type="predicted"/>
<keyword evidence="3" id="KW-1185">Reference proteome</keyword>
<reference evidence="2 3" key="1">
    <citation type="submission" date="2019-11" db="EMBL/GenBank/DDBJ databases">
        <title>Pedobacter sp. HMF7056 Genome sequencing and assembly.</title>
        <authorList>
            <person name="Kang H."/>
            <person name="Kim H."/>
            <person name="Joh K."/>
        </authorList>
    </citation>
    <scope>NUCLEOTIDE SEQUENCE [LARGE SCALE GENOMIC DNA]</scope>
    <source>
        <strain evidence="2 3">HMF7056</strain>
    </source>
</reference>
<dbReference type="Proteomes" id="UP000451233">
    <property type="component" value="Unassembled WGS sequence"/>
</dbReference>
<dbReference type="EMBL" id="WVHS01000004">
    <property type="protein sequence ID" value="MXV17122.1"/>
    <property type="molecule type" value="Genomic_DNA"/>
</dbReference>
<evidence type="ECO:0000313" key="3">
    <source>
        <dbReference type="Proteomes" id="UP000451233"/>
    </source>
</evidence>
<evidence type="ECO:0000313" key="2">
    <source>
        <dbReference type="EMBL" id="MXV17122.1"/>
    </source>
</evidence>
<keyword evidence="1" id="KW-1133">Transmembrane helix</keyword>
<sequence>MVFYRGEISAFVSKVVGKDVPGLKHAILFFLISYPLALFFNIFFTRKFSFDYTIERWGTQLEKLFWRSVSEVQEEDKMLMLTTKSNKIYIGIVNKISQPIGEPYISIMPSFSGYRNKETLRLELTTRYTDIRKAYILKDRVNELDEKLGIILPISEILIVSRFDNEIFGWFNDNPAREAGRPLSIRGRISQAFSALFR</sequence>
<feature type="transmembrane region" description="Helical" evidence="1">
    <location>
        <begin position="26"/>
        <end position="44"/>
    </location>
</feature>
<keyword evidence="1" id="KW-0472">Membrane</keyword>
<protein>
    <submittedName>
        <fullName evidence="2">Uncharacterized protein</fullName>
    </submittedName>
</protein>
<dbReference type="AlphaFoldDB" id="A0A7K1Y1P2"/>
<comment type="caution">
    <text evidence="2">The sequence shown here is derived from an EMBL/GenBank/DDBJ whole genome shotgun (WGS) entry which is preliminary data.</text>
</comment>
<name>A0A7K1Y1P2_9SPHI</name>
<gene>
    <name evidence="2" type="ORF">GS398_17610</name>
</gene>
<accession>A0A7K1Y1P2</accession>
<dbReference type="RefSeq" id="WP_160908123.1">
    <property type="nucleotide sequence ID" value="NZ_WVHS01000004.1"/>
</dbReference>